<dbReference type="OrthoDB" id="3499910at2"/>
<comment type="caution">
    <text evidence="9">The sequence shown here is derived from an EMBL/GenBank/DDBJ whole genome shotgun (WGS) entry which is preliminary data.</text>
</comment>
<evidence type="ECO:0000256" key="1">
    <source>
        <dbReference type="ARBA" id="ARBA00004651"/>
    </source>
</evidence>
<feature type="domain" description="ABC3 transporter permease C-terminal" evidence="8">
    <location>
        <begin position="741"/>
        <end position="846"/>
    </location>
</feature>
<keyword evidence="3 7" id="KW-0812">Transmembrane</keyword>
<protein>
    <submittedName>
        <fullName evidence="9">CRISPR-associated protein Cas5</fullName>
    </submittedName>
</protein>
<evidence type="ECO:0000256" key="5">
    <source>
        <dbReference type="ARBA" id="ARBA00023118"/>
    </source>
</evidence>
<feature type="transmembrane region" description="Helical" evidence="7">
    <location>
        <begin position="515"/>
        <end position="537"/>
    </location>
</feature>
<feature type="transmembrane region" description="Helical" evidence="7">
    <location>
        <begin position="464"/>
        <end position="488"/>
    </location>
</feature>
<organism evidence="9 10">
    <name type="scientific">Actinomadura soli</name>
    <dbReference type="NCBI Taxonomy" id="2508997"/>
    <lineage>
        <taxon>Bacteria</taxon>
        <taxon>Bacillati</taxon>
        <taxon>Actinomycetota</taxon>
        <taxon>Actinomycetes</taxon>
        <taxon>Streptosporangiales</taxon>
        <taxon>Thermomonosporaceae</taxon>
        <taxon>Actinomadura</taxon>
    </lineage>
</organism>
<dbReference type="Pfam" id="PF02687">
    <property type="entry name" value="FtsX"/>
    <property type="match status" value="1"/>
</dbReference>
<dbReference type="EMBL" id="VCKW01000215">
    <property type="protein sequence ID" value="TMQ91366.1"/>
    <property type="molecule type" value="Genomic_DNA"/>
</dbReference>
<evidence type="ECO:0000259" key="8">
    <source>
        <dbReference type="Pfam" id="PF02687"/>
    </source>
</evidence>
<feature type="transmembrane region" description="Helical" evidence="7">
    <location>
        <begin position="779"/>
        <end position="802"/>
    </location>
</feature>
<dbReference type="GO" id="GO:0005886">
    <property type="term" value="C:plasma membrane"/>
    <property type="evidence" value="ECO:0007669"/>
    <property type="project" value="UniProtKB-SubCell"/>
</dbReference>
<name>A0A5C4J495_9ACTN</name>
<feature type="transmembrane region" description="Helical" evidence="7">
    <location>
        <begin position="309"/>
        <end position="332"/>
    </location>
</feature>
<dbReference type="InterPro" id="IPR013422">
    <property type="entry name" value="CRISPR-assoc_prot_Cas5_N"/>
</dbReference>
<reference evidence="9 10" key="1">
    <citation type="submission" date="2019-05" db="EMBL/GenBank/DDBJ databases">
        <title>Draft genome sequence of Actinomadura sp. 14C53.</title>
        <authorList>
            <person name="Saricaoglu S."/>
            <person name="Isik K."/>
        </authorList>
    </citation>
    <scope>NUCLEOTIDE SEQUENCE [LARGE SCALE GENOMIC DNA]</scope>
    <source>
        <strain evidence="9 10">14C53</strain>
    </source>
</reference>
<feature type="transmembrane region" description="Helical" evidence="7">
    <location>
        <begin position="738"/>
        <end position="758"/>
    </location>
</feature>
<feature type="transmembrane region" description="Helical" evidence="7">
    <location>
        <begin position="828"/>
        <end position="848"/>
    </location>
</feature>
<accession>A0A5C4J495</accession>
<evidence type="ECO:0000256" key="7">
    <source>
        <dbReference type="SAM" id="Phobius"/>
    </source>
</evidence>
<sequence>MTGAGVRLVRVQWAPLMALAVLTLVSALLAVALPARMAAGYDRSAAAAAGPGADVRVEGRAADFAATTSVPSQDALVSHGLTWQQMMPSSLRGVTGQPEASATSDRMGIEGRFSRPRLLYLGWDVGAWERVRVVAGTPAHSFDLRPGEDLRVMVSKTYADRLGYKVGDRITAGGAPAGTTLRVQITGLYQPVNAADPYWTPRARILRPTRETVGDRMDALEADAGTALIDEAAYARVARTPGRYFTFSWRYPVLPGAISAAGAREVAGDMDAFRSAVQGRTGIFPNAVVTALDDRLDAFAGQLRAAESVLGLVLGGLVAVAAGVLLLAAGLLGERLRPVLWTMRARGASLRQLALPAGGLTALAAVPSAALGYAAGRLLDAGPPQTSSNYAVAVPVAAVLAVSAVMVLRERDAGVGSSSGRRDDLVSARPSRRRFVLDALLVALAVIGVVLLRQRGETAGTDPLIAAVPVLLGAALAVLVLRAYPYLLRAAGPFLRRRRGAVAFIGIARASRQTVVGALPLVVLLLAATVAGFTATVDTALQAGQERASWAEVGADARLEAGPMDDTALARIRGLPGVTGAVRARVITEVTTESNTAPMTVVGVDLGAYRDLAPGVPGIPGSASGALASPLAARTMGPGDATLSRAGMDPIRITAPAVIEHFPGQLPGSAYVVVPYKDVAGATGFPSQVFVSGHDLDAKKLSAAAPGRAVELRQDVLRTMTDVPIVSVVRDTFRDGSLIGGAFGLLAVLLVLVVGARTRGRTVAHLRALGLSRRQSRGLALVEIAPVLLCAVGAGWVLGLLLPEITGPVVDLRPYTGGHAVTAHVPSLPALLGLLGALLLAAAAAVAVDRAFDARPGTVLRTGDQ</sequence>
<evidence type="ECO:0000256" key="2">
    <source>
        <dbReference type="ARBA" id="ARBA00022475"/>
    </source>
</evidence>
<evidence type="ECO:0000256" key="3">
    <source>
        <dbReference type="ARBA" id="ARBA00022692"/>
    </source>
</evidence>
<evidence type="ECO:0000313" key="10">
    <source>
        <dbReference type="Proteomes" id="UP000309174"/>
    </source>
</evidence>
<dbReference type="InterPro" id="IPR003838">
    <property type="entry name" value="ABC3_permease_C"/>
</dbReference>
<feature type="transmembrane region" description="Helical" evidence="7">
    <location>
        <begin position="353"/>
        <end position="376"/>
    </location>
</feature>
<feature type="transmembrane region" description="Helical" evidence="7">
    <location>
        <begin position="388"/>
        <end position="408"/>
    </location>
</feature>
<evidence type="ECO:0000256" key="4">
    <source>
        <dbReference type="ARBA" id="ARBA00022989"/>
    </source>
</evidence>
<evidence type="ECO:0000313" key="9">
    <source>
        <dbReference type="EMBL" id="TMQ91366.1"/>
    </source>
</evidence>
<dbReference type="GO" id="GO:0051607">
    <property type="term" value="P:defense response to virus"/>
    <property type="evidence" value="ECO:0007669"/>
    <property type="project" value="UniProtKB-KW"/>
</dbReference>
<feature type="transmembrane region" description="Helical" evidence="7">
    <location>
        <begin position="435"/>
        <end position="452"/>
    </location>
</feature>
<keyword evidence="5" id="KW-0051">Antiviral defense</keyword>
<proteinExistence type="predicted"/>
<dbReference type="Proteomes" id="UP000309174">
    <property type="component" value="Unassembled WGS sequence"/>
</dbReference>
<keyword evidence="6 7" id="KW-0472">Membrane</keyword>
<dbReference type="NCBIfam" id="TIGR02593">
    <property type="entry name" value="CRISPR_cas5"/>
    <property type="match status" value="1"/>
</dbReference>
<keyword evidence="4 7" id="KW-1133">Transmembrane helix</keyword>
<keyword evidence="2" id="KW-1003">Cell membrane</keyword>
<gene>
    <name evidence="9" type="primary">cas5</name>
    <name evidence="9" type="ORF">ETD83_31205</name>
</gene>
<comment type="subcellular location">
    <subcellularLocation>
        <location evidence="1">Cell membrane</location>
        <topology evidence="1">Multi-pass membrane protein</topology>
    </subcellularLocation>
</comment>
<evidence type="ECO:0000256" key="6">
    <source>
        <dbReference type="ARBA" id="ARBA00023136"/>
    </source>
</evidence>
<keyword evidence="10" id="KW-1185">Reference proteome</keyword>
<dbReference type="RefSeq" id="WP_138648791.1">
    <property type="nucleotide sequence ID" value="NZ_VCKW01000215.1"/>
</dbReference>
<dbReference type="AlphaFoldDB" id="A0A5C4J495"/>